<evidence type="ECO:0000313" key="3">
    <source>
        <dbReference type="Proteomes" id="UP000694428"/>
    </source>
</evidence>
<dbReference type="GO" id="GO:0016779">
    <property type="term" value="F:nucleotidyltransferase activity"/>
    <property type="evidence" value="ECO:0007669"/>
    <property type="project" value="TreeGrafter"/>
</dbReference>
<dbReference type="GO" id="GO:0005737">
    <property type="term" value="C:cytoplasm"/>
    <property type="evidence" value="ECO:0007669"/>
    <property type="project" value="TreeGrafter"/>
</dbReference>
<accession>A0A8C9FXX4</accession>
<evidence type="ECO:0000259" key="1">
    <source>
        <dbReference type="Pfam" id="PF00899"/>
    </source>
</evidence>
<dbReference type="PANTHER" id="PTHR10953:SF102">
    <property type="entry name" value="ADENYLYLTRANSFERASE AND SULFURTRANSFERASE MOCS3"/>
    <property type="match status" value="1"/>
</dbReference>
<dbReference type="InterPro" id="IPR035985">
    <property type="entry name" value="Ubiquitin-activating_enz"/>
</dbReference>
<dbReference type="SUPFAM" id="SSF69572">
    <property type="entry name" value="Activating enzymes of the ubiquitin-like proteins"/>
    <property type="match status" value="1"/>
</dbReference>
<dbReference type="Ensembl" id="ENSPSTT00000023169.1">
    <property type="protein sequence ID" value="ENSPSTP00000022062.1"/>
    <property type="gene ID" value="ENSPSTG00000016161.1"/>
</dbReference>
<dbReference type="InterPro" id="IPR045886">
    <property type="entry name" value="ThiF/MoeB/HesA"/>
</dbReference>
<dbReference type="AlphaFoldDB" id="A0A8C9FXX4"/>
<dbReference type="Gene3D" id="3.40.50.720">
    <property type="entry name" value="NAD(P)-binding Rossmann-like Domain"/>
    <property type="match status" value="1"/>
</dbReference>
<dbReference type="GO" id="GO:0032447">
    <property type="term" value="P:protein urmylation"/>
    <property type="evidence" value="ECO:0007669"/>
    <property type="project" value="TreeGrafter"/>
</dbReference>
<reference evidence="2" key="1">
    <citation type="submission" date="2025-08" db="UniProtKB">
        <authorList>
            <consortium name="Ensembl"/>
        </authorList>
    </citation>
    <scope>IDENTIFICATION</scope>
</reference>
<dbReference type="Proteomes" id="UP000694428">
    <property type="component" value="Unplaced"/>
</dbReference>
<dbReference type="GO" id="GO:0002143">
    <property type="term" value="P:tRNA wobble position uridine thiolation"/>
    <property type="evidence" value="ECO:0007669"/>
    <property type="project" value="TreeGrafter"/>
</dbReference>
<dbReference type="PANTHER" id="PTHR10953">
    <property type="entry name" value="UBIQUITIN-ACTIVATING ENZYME E1"/>
    <property type="match status" value="1"/>
</dbReference>
<dbReference type="GO" id="GO:0042292">
    <property type="term" value="F:URM1 activating enzyme activity"/>
    <property type="evidence" value="ECO:0007669"/>
    <property type="project" value="TreeGrafter"/>
</dbReference>
<reference evidence="2" key="2">
    <citation type="submission" date="2025-09" db="UniProtKB">
        <authorList>
            <consortium name="Ensembl"/>
        </authorList>
    </citation>
    <scope>IDENTIFICATION</scope>
</reference>
<feature type="domain" description="THIF-type NAD/FAD binding fold" evidence="1">
    <location>
        <begin position="45"/>
        <end position="98"/>
    </location>
</feature>
<sequence length="119" mass="12622">MCAPAATRRAADSHAHCRWAAAPRTYRLCGPPCHSAALPGTGALLLARCSVLVVGCGGLGCPLAQYLAAAGVGRLGLVDHDVVETSNLHRQVLHGEARLVEFWVLVFGNQKPERLTWNA</sequence>
<dbReference type="Pfam" id="PF00899">
    <property type="entry name" value="ThiF"/>
    <property type="match status" value="1"/>
</dbReference>
<dbReference type="InterPro" id="IPR000594">
    <property type="entry name" value="ThiF_NAD_FAD-bd"/>
</dbReference>
<dbReference type="GO" id="GO:0004792">
    <property type="term" value="F:thiosulfate-cyanide sulfurtransferase activity"/>
    <property type="evidence" value="ECO:0007669"/>
    <property type="project" value="TreeGrafter"/>
</dbReference>
<proteinExistence type="predicted"/>
<name>A0A8C9FXX4_PAVCR</name>
<keyword evidence="3" id="KW-1185">Reference proteome</keyword>
<organism evidence="2 3">
    <name type="scientific">Pavo cristatus</name>
    <name type="common">Indian peafowl</name>
    <name type="synonym">Blue peafowl</name>
    <dbReference type="NCBI Taxonomy" id="9049"/>
    <lineage>
        <taxon>Eukaryota</taxon>
        <taxon>Metazoa</taxon>
        <taxon>Chordata</taxon>
        <taxon>Craniata</taxon>
        <taxon>Vertebrata</taxon>
        <taxon>Euteleostomi</taxon>
        <taxon>Archelosauria</taxon>
        <taxon>Archosauria</taxon>
        <taxon>Dinosauria</taxon>
        <taxon>Saurischia</taxon>
        <taxon>Theropoda</taxon>
        <taxon>Coelurosauria</taxon>
        <taxon>Aves</taxon>
        <taxon>Neognathae</taxon>
        <taxon>Galloanserae</taxon>
        <taxon>Galliformes</taxon>
        <taxon>Phasianidae</taxon>
        <taxon>Phasianinae</taxon>
        <taxon>Pavo</taxon>
    </lineage>
</organism>
<evidence type="ECO:0000313" key="2">
    <source>
        <dbReference type="Ensembl" id="ENSPSTP00000022062.1"/>
    </source>
</evidence>
<protein>
    <recommendedName>
        <fullName evidence="1">THIF-type NAD/FAD binding fold domain-containing protein</fullName>
    </recommendedName>
</protein>